<name>H2EE96_9VIRU</name>
<reference evidence="1" key="1">
    <citation type="submission" date="2011-10" db="EMBL/GenBank/DDBJ databases">
        <title>Provirophages and transpovirons: unique mobilome of giant viruses.</title>
        <authorList>
            <person name="Desnues C."/>
            <person name="LaScola B."/>
            <person name="Yutin N."/>
            <person name="Fournous G."/>
            <person name="Koonin E."/>
            <person name="Raoult D."/>
        </authorList>
    </citation>
    <scope>NUCLEOTIDE SEQUENCE</scope>
    <source>
        <strain evidence="1">Mv13-mv</strain>
    </source>
</reference>
<organism evidence="1">
    <name type="scientific">Moumouvirus sp. 'Monve'</name>
    <dbReference type="NCBI Taxonomy" id="1128131"/>
    <lineage>
        <taxon>Viruses</taxon>
        <taxon>Varidnaviria</taxon>
        <taxon>Bamfordvirae</taxon>
        <taxon>Nucleocytoviricota</taxon>
        <taxon>Megaviricetes</taxon>
        <taxon>Imitervirales</taxon>
        <taxon>Mimiviridae</taxon>
        <taxon>Megamimivirinae</taxon>
        <taxon>Moumouvirus</taxon>
    </lineage>
</organism>
<evidence type="ECO:0000313" key="1">
    <source>
        <dbReference type="EMBL" id="AEX62719.1"/>
    </source>
</evidence>
<proteinExistence type="predicted"/>
<dbReference type="EMBL" id="JN885998">
    <property type="protein sequence ID" value="AEX62719.1"/>
    <property type="molecule type" value="Genomic_DNA"/>
</dbReference>
<gene>
    <name evidence="1" type="ORF">mv_L514</name>
</gene>
<sequence>MLYFNNQITRIIIQPGFYTLDTLFQCITNQASYLKFSVDKNNIITISNTFDMEFDLLCDKVEETILPILGFRDKIDKYKQNTSYTGSTSYNLDIDKIYFSLSGTAMEPFEVESDKEISPNKIIKKSRIGLTLKHLILNFKNALDQYYDFDKKFKICLKITYAN</sequence>
<accession>H2EE96</accession>
<protein>
    <submittedName>
        <fullName evidence="1">Uncharacterized protein</fullName>
    </submittedName>
</protein>